<name>A0A4C1YFU2_EUMVA</name>
<feature type="compositionally biased region" description="Basic and acidic residues" evidence="1">
    <location>
        <begin position="117"/>
        <end position="127"/>
    </location>
</feature>
<organism evidence="2 3">
    <name type="scientific">Eumeta variegata</name>
    <name type="common">Bagworm moth</name>
    <name type="synonym">Eumeta japonica</name>
    <dbReference type="NCBI Taxonomy" id="151549"/>
    <lineage>
        <taxon>Eukaryota</taxon>
        <taxon>Metazoa</taxon>
        <taxon>Ecdysozoa</taxon>
        <taxon>Arthropoda</taxon>
        <taxon>Hexapoda</taxon>
        <taxon>Insecta</taxon>
        <taxon>Pterygota</taxon>
        <taxon>Neoptera</taxon>
        <taxon>Endopterygota</taxon>
        <taxon>Lepidoptera</taxon>
        <taxon>Glossata</taxon>
        <taxon>Ditrysia</taxon>
        <taxon>Tineoidea</taxon>
        <taxon>Psychidae</taxon>
        <taxon>Oiketicinae</taxon>
        <taxon>Eumeta</taxon>
    </lineage>
</organism>
<dbReference type="EMBL" id="BGZK01001177">
    <property type="protein sequence ID" value="GBP73519.1"/>
    <property type="molecule type" value="Genomic_DNA"/>
</dbReference>
<evidence type="ECO:0000256" key="1">
    <source>
        <dbReference type="SAM" id="MobiDB-lite"/>
    </source>
</evidence>
<dbReference type="AlphaFoldDB" id="A0A4C1YFU2"/>
<keyword evidence="3" id="KW-1185">Reference proteome</keyword>
<evidence type="ECO:0000313" key="3">
    <source>
        <dbReference type="Proteomes" id="UP000299102"/>
    </source>
</evidence>
<reference evidence="2 3" key="1">
    <citation type="journal article" date="2019" name="Commun. Biol.">
        <title>The bagworm genome reveals a unique fibroin gene that provides high tensile strength.</title>
        <authorList>
            <person name="Kono N."/>
            <person name="Nakamura H."/>
            <person name="Ohtoshi R."/>
            <person name="Tomita M."/>
            <person name="Numata K."/>
            <person name="Arakawa K."/>
        </authorList>
    </citation>
    <scope>NUCLEOTIDE SEQUENCE [LARGE SCALE GENOMIC DNA]</scope>
</reference>
<sequence length="222" mass="24743">MIKIDLATFGQENRNDHIISRWKEADCSDKLTALARAAPALERTRRALRTLLSSVAPPRSLPSVIYNTNNSEQSRRTIKADNALVCHRVIVKTINKLIFGNVNTSKTFLGRGIGRRSAAEHSPKHEASAPLTAGAARERGRFGGRNHCDNQTRALPPSCAGGHVPFVMLSGRRGEVVGYRRVRACSLSPRRDKAIIIIWSPTHMDTRNRRGALVRRRPLERE</sequence>
<dbReference type="Proteomes" id="UP000299102">
    <property type="component" value="Unassembled WGS sequence"/>
</dbReference>
<protein>
    <submittedName>
        <fullName evidence="2">Uncharacterized protein</fullName>
    </submittedName>
</protein>
<gene>
    <name evidence="2" type="ORF">EVAR_89179_1</name>
</gene>
<feature type="region of interest" description="Disordered" evidence="1">
    <location>
        <begin position="115"/>
        <end position="134"/>
    </location>
</feature>
<comment type="caution">
    <text evidence="2">The sequence shown here is derived from an EMBL/GenBank/DDBJ whole genome shotgun (WGS) entry which is preliminary data.</text>
</comment>
<accession>A0A4C1YFU2</accession>
<proteinExistence type="predicted"/>
<evidence type="ECO:0000313" key="2">
    <source>
        <dbReference type="EMBL" id="GBP73519.1"/>
    </source>
</evidence>